<dbReference type="NCBIfam" id="TIGR04363">
    <property type="entry name" value="LD_lanti_pre"/>
    <property type="match status" value="1"/>
</dbReference>
<proteinExistence type="predicted"/>
<keyword evidence="2" id="KW-1185">Reference proteome</keyword>
<comment type="caution">
    <text evidence="1">The sequence shown here is derived from an EMBL/GenBank/DDBJ whole genome shotgun (WGS) entry which is preliminary data.</text>
</comment>
<evidence type="ECO:0000313" key="2">
    <source>
        <dbReference type="Proteomes" id="UP000654947"/>
    </source>
</evidence>
<protein>
    <recommendedName>
        <fullName evidence="3">FxLD family lantipeptide</fullName>
    </recommendedName>
</protein>
<dbReference type="EMBL" id="BMXL01000002">
    <property type="protein sequence ID" value="GHD16826.1"/>
    <property type="molecule type" value="Genomic_DNA"/>
</dbReference>
<evidence type="ECO:0008006" key="3">
    <source>
        <dbReference type="Google" id="ProtNLM"/>
    </source>
</evidence>
<reference evidence="1 2" key="1">
    <citation type="journal article" date="2014" name="Int. J. Syst. Evol. Microbiol.">
        <title>Complete genome sequence of Corynebacterium casei LMG S-19264T (=DSM 44701T), isolated from a smear-ripened cheese.</title>
        <authorList>
            <consortium name="US DOE Joint Genome Institute (JGI-PGF)"/>
            <person name="Walter F."/>
            <person name="Albersmeier A."/>
            <person name="Kalinowski J."/>
            <person name="Ruckert C."/>
        </authorList>
    </citation>
    <scope>NUCLEOTIDE SEQUENCE [LARGE SCALE GENOMIC DNA]</scope>
    <source>
        <strain evidence="1 2">KCTC 19473</strain>
    </source>
</reference>
<dbReference type="Proteomes" id="UP000654947">
    <property type="component" value="Unassembled WGS sequence"/>
</dbReference>
<dbReference type="AlphaFoldDB" id="A0A918X7F9"/>
<evidence type="ECO:0000313" key="1">
    <source>
        <dbReference type="EMBL" id="GHD16826.1"/>
    </source>
</evidence>
<accession>A0A918X7F9</accession>
<gene>
    <name evidence="1" type="ORF">GCM10007147_05330</name>
</gene>
<sequence length="41" mass="4334">MPFELDMTLIEDADAFDTAIDLTEDNCGNTCEGACCTSAAD</sequence>
<dbReference type="RefSeq" id="WP_193517276.1">
    <property type="nucleotide sequence ID" value="NZ_BMXL01000002.1"/>
</dbReference>
<dbReference type="InterPro" id="IPR027575">
    <property type="entry name" value="LD_lanti_pre"/>
</dbReference>
<name>A0A918X7F9_9ACTN</name>
<organism evidence="1 2">
    <name type="scientific">Nocardiopsis kunsanensis</name>
    <dbReference type="NCBI Taxonomy" id="141693"/>
    <lineage>
        <taxon>Bacteria</taxon>
        <taxon>Bacillati</taxon>
        <taxon>Actinomycetota</taxon>
        <taxon>Actinomycetes</taxon>
        <taxon>Streptosporangiales</taxon>
        <taxon>Nocardiopsidaceae</taxon>
        <taxon>Nocardiopsis</taxon>
    </lineage>
</organism>